<evidence type="ECO:0000313" key="1">
    <source>
        <dbReference type="EMBL" id="GAB0056222.1"/>
    </source>
</evidence>
<accession>A0ABQ0C5T4</accession>
<gene>
    <name evidence="1" type="ORF">SIID45300_00527</name>
</gene>
<name>A0ABQ0C5T4_9PROT</name>
<sequence length="55" mass="6338">MSAHVKSEPKVECWRRDGAGWRMPDRIGRHTRPRLEPLEPEVTLDEICAGLDWPG</sequence>
<dbReference type="RefSeq" id="WP_420903939.1">
    <property type="nucleotide sequence ID" value="NZ_BAAFGK010000002.1"/>
</dbReference>
<organism evidence="1 2">
    <name type="scientific">Candidatus Magnetaquiglobus chichijimensis</name>
    <dbReference type="NCBI Taxonomy" id="3141448"/>
    <lineage>
        <taxon>Bacteria</taxon>
        <taxon>Pseudomonadati</taxon>
        <taxon>Pseudomonadota</taxon>
        <taxon>Magnetococcia</taxon>
        <taxon>Magnetococcales</taxon>
        <taxon>Candidatus Magnetaquicoccaceae</taxon>
        <taxon>Candidatus Magnetaquiglobus</taxon>
    </lineage>
</organism>
<dbReference type="Proteomes" id="UP001628193">
    <property type="component" value="Unassembled WGS sequence"/>
</dbReference>
<reference evidence="1 2" key="2">
    <citation type="submission" date="2024-09" db="EMBL/GenBank/DDBJ databases">
        <title>Draft genome sequence of Candidatus Magnetaquicoccaceae bacterium FCR-1.</title>
        <authorList>
            <person name="Shimoshige H."/>
            <person name="Shimamura S."/>
            <person name="Taoka A."/>
            <person name="Kobayashi H."/>
            <person name="Maekawa T."/>
        </authorList>
    </citation>
    <scope>NUCLEOTIDE SEQUENCE [LARGE SCALE GENOMIC DNA]</scope>
    <source>
        <strain evidence="1 2">FCR-1</strain>
    </source>
</reference>
<protein>
    <submittedName>
        <fullName evidence="1">Uncharacterized protein</fullName>
    </submittedName>
</protein>
<evidence type="ECO:0000313" key="2">
    <source>
        <dbReference type="Proteomes" id="UP001628193"/>
    </source>
</evidence>
<proteinExistence type="predicted"/>
<dbReference type="EMBL" id="BAAFGK010000002">
    <property type="protein sequence ID" value="GAB0056222.1"/>
    <property type="molecule type" value="Genomic_DNA"/>
</dbReference>
<keyword evidence="2" id="KW-1185">Reference proteome</keyword>
<comment type="caution">
    <text evidence="1">The sequence shown here is derived from an EMBL/GenBank/DDBJ whole genome shotgun (WGS) entry which is preliminary data.</text>
</comment>
<reference evidence="1 2" key="1">
    <citation type="submission" date="2024-05" db="EMBL/GenBank/DDBJ databases">
        <authorList>
            <consortium name="Candidatus Magnetaquicoccaceae bacterium FCR-1 genome sequencing consortium"/>
            <person name="Shimoshige H."/>
            <person name="Shimamura S."/>
            <person name="Taoka A."/>
            <person name="Kobayashi H."/>
            <person name="Maekawa T."/>
        </authorList>
    </citation>
    <scope>NUCLEOTIDE SEQUENCE [LARGE SCALE GENOMIC DNA]</scope>
    <source>
        <strain evidence="1 2">FCR-1</strain>
    </source>
</reference>